<evidence type="ECO:0000256" key="1">
    <source>
        <dbReference type="SAM" id="Phobius"/>
    </source>
</evidence>
<dbReference type="Pfam" id="PF13997">
    <property type="entry name" value="YqjK"/>
    <property type="match status" value="1"/>
</dbReference>
<reference evidence="2 3" key="1">
    <citation type="journal article" date="2018" name="Genome Biol. Evol.">
        <title>Cladogenesis and Genomic Streamlining in Extracellular Endosymbionts of Tropical Stink Bugs.</title>
        <authorList>
            <person name="Otero-Bravo A."/>
            <person name="Goffredi S."/>
            <person name="Sabree Z.L."/>
        </authorList>
    </citation>
    <scope>NUCLEOTIDE SEQUENCE [LARGE SCALE GENOMIC DNA]</scope>
    <source>
        <strain evidence="2 3">SoEO</strain>
    </source>
</reference>
<comment type="caution">
    <text evidence="2">The sequence shown here is derived from an EMBL/GenBank/DDBJ whole genome shotgun (WGS) entry which is preliminary data.</text>
</comment>
<sequence>MRYQQRKKALNLICSKISDQRLDLSNLKNELNIKTVNYDNCWFNFINIKKYLLIGSIVLAIWSIRIHKLKSLFRLVRLSLGFWKAYRAIISFLKLI</sequence>
<protein>
    <recommendedName>
        <fullName evidence="4">YqjK-like protein</fullName>
    </recommendedName>
</protein>
<keyword evidence="1" id="KW-0472">Membrane</keyword>
<gene>
    <name evidence="2" type="ORF">CRV09_02300</name>
</gene>
<organism evidence="2 3">
    <name type="scientific">Candidatus Pantoea edessiphila</name>
    <dbReference type="NCBI Taxonomy" id="2044610"/>
    <lineage>
        <taxon>Bacteria</taxon>
        <taxon>Pseudomonadati</taxon>
        <taxon>Pseudomonadota</taxon>
        <taxon>Gammaproteobacteria</taxon>
        <taxon>Enterobacterales</taxon>
        <taxon>Erwiniaceae</taxon>
        <taxon>Pantoea</taxon>
    </lineage>
</organism>
<keyword evidence="1" id="KW-0812">Transmembrane</keyword>
<dbReference type="InterPro" id="IPR025612">
    <property type="entry name" value="YqjK"/>
</dbReference>
<dbReference type="RefSeq" id="WP_136132549.1">
    <property type="nucleotide sequence ID" value="NZ_PDKR01000003.1"/>
</dbReference>
<proteinExistence type="predicted"/>
<dbReference type="AlphaFoldDB" id="A0A2P5T1R8"/>
<evidence type="ECO:0000313" key="2">
    <source>
        <dbReference type="EMBL" id="PPI88506.1"/>
    </source>
</evidence>
<keyword evidence="1" id="KW-1133">Transmembrane helix</keyword>
<name>A0A2P5T1R8_9GAMM</name>
<dbReference type="OrthoDB" id="6504948at2"/>
<dbReference type="Proteomes" id="UP000295937">
    <property type="component" value="Unassembled WGS sequence"/>
</dbReference>
<evidence type="ECO:0008006" key="4">
    <source>
        <dbReference type="Google" id="ProtNLM"/>
    </source>
</evidence>
<evidence type="ECO:0000313" key="3">
    <source>
        <dbReference type="Proteomes" id="UP000295937"/>
    </source>
</evidence>
<dbReference type="EMBL" id="PDKR01000003">
    <property type="protein sequence ID" value="PPI88506.1"/>
    <property type="molecule type" value="Genomic_DNA"/>
</dbReference>
<feature type="transmembrane region" description="Helical" evidence="1">
    <location>
        <begin position="51"/>
        <end position="67"/>
    </location>
</feature>
<accession>A0A2P5T1R8</accession>